<dbReference type="RefSeq" id="XP_024770829.1">
    <property type="nucleotide sequence ID" value="XM_024923381.1"/>
</dbReference>
<dbReference type="Proteomes" id="UP000241690">
    <property type="component" value="Unassembled WGS sequence"/>
</dbReference>
<keyword evidence="2" id="KW-1185">Reference proteome</keyword>
<gene>
    <name evidence="1" type="ORF">M431DRAFT_8402</name>
</gene>
<dbReference type="AlphaFoldDB" id="A0A2T4A258"/>
<dbReference type="GeneID" id="36631964"/>
<reference evidence="1 2" key="1">
    <citation type="submission" date="2016-07" db="EMBL/GenBank/DDBJ databases">
        <title>Multiple horizontal gene transfer events from other fungi enriched the ability of initially mycotrophic Trichoderma (Ascomycota) to feed on dead plant biomass.</title>
        <authorList>
            <consortium name="DOE Joint Genome Institute"/>
            <person name="Aerts A."/>
            <person name="Atanasova L."/>
            <person name="Chenthamara K."/>
            <person name="Zhang J."/>
            <person name="Grujic M."/>
            <person name="Henrissat B."/>
            <person name="Kuo A."/>
            <person name="Salamov A."/>
            <person name="Lipzen A."/>
            <person name="Labutti K."/>
            <person name="Barry K."/>
            <person name="Miao Y."/>
            <person name="Rahimi M.J."/>
            <person name="Shen Q."/>
            <person name="Grigoriev I.V."/>
            <person name="Kubicek C.P."/>
            <person name="Druzhinina I.S."/>
        </authorList>
    </citation>
    <scope>NUCLEOTIDE SEQUENCE [LARGE SCALE GENOMIC DNA]</scope>
    <source>
        <strain evidence="1 2">CBS 226.95</strain>
    </source>
</reference>
<protein>
    <submittedName>
        <fullName evidence="1">Uncharacterized protein</fullName>
    </submittedName>
</protein>
<sequence>MLKALWRGPHIRLLIKYAPLTDEQFEYAKDHLDEPVFPDRERRPRNPLWKDVICDGAILRRGTDGICGFHLKVPYIKALNIPSKILKELRKVALNFTNDLLTDEDVLHAFCNGISTTLV</sequence>
<evidence type="ECO:0000313" key="1">
    <source>
        <dbReference type="EMBL" id="PTB51152.1"/>
    </source>
</evidence>
<accession>A0A2T4A258</accession>
<dbReference type="EMBL" id="KZ679686">
    <property type="protein sequence ID" value="PTB51152.1"/>
    <property type="molecule type" value="Genomic_DNA"/>
</dbReference>
<dbReference type="STRING" id="983964.A0A2T4A258"/>
<name>A0A2T4A258_TRIHA</name>
<organism evidence="1 2">
    <name type="scientific">Trichoderma harzianum CBS 226.95</name>
    <dbReference type="NCBI Taxonomy" id="983964"/>
    <lineage>
        <taxon>Eukaryota</taxon>
        <taxon>Fungi</taxon>
        <taxon>Dikarya</taxon>
        <taxon>Ascomycota</taxon>
        <taxon>Pezizomycotina</taxon>
        <taxon>Sordariomycetes</taxon>
        <taxon>Hypocreomycetidae</taxon>
        <taxon>Hypocreales</taxon>
        <taxon>Hypocreaceae</taxon>
        <taxon>Trichoderma</taxon>
    </lineage>
</organism>
<proteinExistence type="predicted"/>
<evidence type="ECO:0000313" key="2">
    <source>
        <dbReference type="Proteomes" id="UP000241690"/>
    </source>
</evidence>